<dbReference type="AlphaFoldDB" id="A0AAD7EFE4"/>
<reference evidence="1" key="1">
    <citation type="submission" date="2023-03" db="EMBL/GenBank/DDBJ databases">
        <title>Massive genome expansion in bonnet fungi (Mycena s.s.) driven by repeated elements and novel gene families across ecological guilds.</title>
        <authorList>
            <consortium name="Lawrence Berkeley National Laboratory"/>
            <person name="Harder C.B."/>
            <person name="Miyauchi S."/>
            <person name="Viragh M."/>
            <person name="Kuo A."/>
            <person name="Thoen E."/>
            <person name="Andreopoulos B."/>
            <person name="Lu D."/>
            <person name="Skrede I."/>
            <person name="Drula E."/>
            <person name="Henrissat B."/>
            <person name="Morin E."/>
            <person name="Kohler A."/>
            <person name="Barry K."/>
            <person name="LaButti K."/>
            <person name="Morin E."/>
            <person name="Salamov A."/>
            <person name="Lipzen A."/>
            <person name="Mereny Z."/>
            <person name="Hegedus B."/>
            <person name="Baldrian P."/>
            <person name="Stursova M."/>
            <person name="Weitz H."/>
            <person name="Taylor A."/>
            <person name="Grigoriev I.V."/>
            <person name="Nagy L.G."/>
            <person name="Martin F."/>
            <person name="Kauserud H."/>
        </authorList>
    </citation>
    <scope>NUCLEOTIDE SEQUENCE</scope>
    <source>
        <strain evidence="1">CBHHK002</strain>
    </source>
</reference>
<dbReference type="EMBL" id="JARIHO010000054">
    <property type="protein sequence ID" value="KAJ7319413.1"/>
    <property type="molecule type" value="Genomic_DNA"/>
</dbReference>
<gene>
    <name evidence="1" type="ORF">DFH08DRAFT_819344</name>
</gene>
<comment type="caution">
    <text evidence="1">The sequence shown here is derived from an EMBL/GenBank/DDBJ whole genome shotgun (WGS) entry which is preliminary data.</text>
</comment>
<sequence length="148" mass="17157">MFETPLSENWVIGICSLLRLTHLSFNTDGVGLFAGETEIRYILANSQSLKALILIFADDLALEDADEYQDYEYFCDDPRSVVTVGATWDDWERCNGRRRLLDQGRKIHTEAAIRRNQRVIFGTHEIRGVNLRLRTTFRLTTFISAVRW</sequence>
<dbReference type="Proteomes" id="UP001218218">
    <property type="component" value="Unassembled WGS sequence"/>
</dbReference>
<protein>
    <submittedName>
        <fullName evidence="1">Uncharacterized protein</fullName>
    </submittedName>
</protein>
<keyword evidence="2" id="KW-1185">Reference proteome</keyword>
<proteinExistence type="predicted"/>
<name>A0AAD7EFE4_9AGAR</name>
<evidence type="ECO:0000313" key="2">
    <source>
        <dbReference type="Proteomes" id="UP001218218"/>
    </source>
</evidence>
<accession>A0AAD7EFE4</accession>
<organism evidence="1 2">
    <name type="scientific">Mycena albidolilacea</name>
    <dbReference type="NCBI Taxonomy" id="1033008"/>
    <lineage>
        <taxon>Eukaryota</taxon>
        <taxon>Fungi</taxon>
        <taxon>Dikarya</taxon>
        <taxon>Basidiomycota</taxon>
        <taxon>Agaricomycotina</taxon>
        <taxon>Agaricomycetes</taxon>
        <taxon>Agaricomycetidae</taxon>
        <taxon>Agaricales</taxon>
        <taxon>Marasmiineae</taxon>
        <taxon>Mycenaceae</taxon>
        <taxon>Mycena</taxon>
    </lineage>
</organism>
<evidence type="ECO:0000313" key="1">
    <source>
        <dbReference type="EMBL" id="KAJ7319413.1"/>
    </source>
</evidence>